<comment type="subcellular location">
    <subcellularLocation>
        <location evidence="1">Mitochondrion inner membrane</location>
        <topology evidence="1">Peripheral membrane protein</topology>
    </subcellularLocation>
</comment>
<evidence type="ECO:0000256" key="14">
    <source>
        <dbReference type="SAM" id="SignalP"/>
    </source>
</evidence>
<feature type="signal peptide" evidence="14">
    <location>
        <begin position="1"/>
        <end position="24"/>
    </location>
</feature>
<name>A0A8H7R978_9FUNG</name>
<evidence type="ECO:0000313" key="15">
    <source>
        <dbReference type="EMBL" id="KAG2206097.1"/>
    </source>
</evidence>
<keyword evidence="7" id="KW-0653">Protein transport</keyword>
<dbReference type="GO" id="GO:0030150">
    <property type="term" value="P:protein import into mitochondrial matrix"/>
    <property type="evidence" value="ECO:0007669"/>
    <property type="project" value="InterPro"/>
</dbReference>
<protein>
    <recommendedName>
        <fullName evidence="4">Mitochondrial import inner membrane translocase subunit TIM16</fullName>
    </recommendedName>
    <alternativeName>
        <fullName evidence="3">Mitochondrial import inner membrane translocase subunit tim16</fullName>
    </alternativeName>
    <alternativeName>
        <fullName evidence="11 12">Presequence translocated-associated motor subunit PAM16</fullName>
    </alternativeName>
</protein>
<keyword evidence="6" id="KW-0999">Mitochondrion inner membrane</keyword>
<dbReference type="InterPro" id="IPR036869">
    <property type="entry name" value="J_dom_sf"/>
</dbReference>
<evidence type="ECO:0000256" key="12">
    <source>
        <dbReference type="ARBA" id="ARBA00031407"/>
    </source>
</evidence>
<dbReference type="Gene3D" id="1.10.287.110">
    <property type="entry name" value="DnaJ domain"/>
    <property type="match status" value="1"/>
</dbReference>
<reference evidence="15" key="1">
    <citation type="submission" date="2020-12" db="EMBL/GenBank/DDBJ databases">
        <title>Metabolic potential, ecology and presence of endohyphal bacteria is reflected in genomic diversity of Mucoromycotina.</title>
        <authorList>
            <person name="Muszewska A."/>
            <person name="Okrasinska A."/>
            <person name="Steczkiewicz K."/>
            <person name="Drgas O."/>
            <person name="Orlowska M."/>
            <person name="Perlinska-Lenart U."/>
            <person name="Aleksandrzak-Piekarczyk T."/>
            <person name="Szatraj K."/>
            <person name="Zielenkiewicz U."/>
            <person name="Pilsyk S."/>
            <person name="Malc E."/>
            <person name="Mieczkowski P."/>
            <person name="Kruszewska J.S."/>
            <person name="Biernat P."/>
            <person name="Pawlowska J."/>
        </authorList>
    </citation>
    <scope>NUCLEOTIDE SEQUENCE</scope>
    <source>
        <strain evidence="15">WA0000017839</strain>
    </source>
</reference>
<evidence type="ECO:0000313" key="16">
    <source>
        <dbReference type="Proteomes" id="UP000603453"/>
    </source>
</evidence>
<feature type="region of interest" description="Disordered" evidence="13">
    <location>
        <begin position="124"/>
        <end position="150"/>
    </location>
</feature>
<evidence type="ECO:0000256" key="7">
    <source>
        <dbReference type="ARBA" id="ARBA00022927"/>
    </source>
</evidence>
<sequence>MSGRIVAQILVSLGSVVTRAFVAAYKQAAANAKNGGGGASGGGSGRAGTKEAVMDALTRKTGMSVEEACQILNVTKEADLTKLTKNYDHLFGANDPAKGGSFYIQSKVVRAKERIDMEKAQELKHKAAEEAAAAAAKEAEAHTPPPPPSS</sequence>
<evidence type="ECO:0000256" key="13">
    <source>
        <dbReference type="SAM" id="MobiDB-lite"/>
    </source>
</evidence>
<gene>
    <name evidence="15" type="ORF">INT47_003746</name>
</gene>
<keyword evidence="16" id="KW-1185">Reference proteome</keyword>
<dbReference type="InterPro" id="IPR005341">
    <property type="entry name" value="Tim16"/>
</dbReference>
<evidence type="ECO:0000256" key="4">
    <source>
        <dbReference type="ARBA" id="ARBA00020721"/>
    </source>
</evidence>
<proteinExistence type="inferred from homology"/>
<dbReference type="EMBL" id="JAEPRD010000032">
    <property type="protein sequence ID" value="KAG2206097.1"/>
    <property type="molecule type" value="Genomic_DNA"/>
</dbReference>
<accession>A0A8H7R978</accession>
<organism evidence="15 16">
    <name type="scientific">Mucor saturninus</name>
    <dbReference type="NCBI Taxonomy" id="64648"/>
    <lineage>
        <taxon>Eukaryota</taxon>
        <taxon>Fungi</taxon>
        <taxon>Fungi incertae sedis</taxon>
        <taxon>Mucoromycota</taxon>
        <taxon>Mucoromycotina</taxon>
        <taxon>Mucoromycetes</taxon>
        <taxon>Mucorales</taxon>
        <taxon>Mucorineae</taxon>
        <taxon>Mucoraceae</taxon>
        <taxon>Mucor</taxon>
    </lineage>
</organism>
<comment type="caution">
    <text evidence="15">The sequence shown here is derived from an EMBL/GenBank/DDBJ whole genome shotgun (WGS) entry which is preliminary data.</text>
</comment>
<keyword evidence="14" id="KW-0732">Signal</keyword>
<evidence type="ECO:0000256" key="11">
    <source>
        <dbReference type="ARBA" id="ARBA00030422"/>
    </source>
</evidence>
<evidence type="ECO:0000256" key="2">
    <source>
        <dbReference type="ARBA" id="ARBA00008817"/>
    </source>
</evidence>
<keyword evidence="8" id="KW-0811">Translocation</keyword>
<evidence type="ECO:0000256" key="9">
    <source>
        <dbReference type="ARBA" id="ARBA00023128"/>
    </source>
</evidence>
<keyword evidence="10" id="KW-0472">Membrane</keyword>
<keyword evidence="9" id="KW-0496">Mitochondrion</keyword>
<evidence type="ECO:0000256" key="5">
    <source>
        <dbReference type="ARBA" id="ARBA00022448"/>
    </source>
</evidence>
<evidence type="ECO:0000256" key="3">
    <source>
        <dbReference type="ARBA" id="ARBA00013571"/>
    </source>
</evidence>
<dbReference type="PANTHER" id="PTHR12388:SF0">
    <property type="entry name" value="MITOCHONDRIAL IMPORT INNER MEMBRANE TRANSLOCASE SUBUNIT TIM16"/>
    <property type="match status" value="1"/>
</dbReference>
<dbReference type="AlphaFoldDB" id="A0A8H7R978"/>
<evidence type="ECO:0000256" key="1">
    <source>
        <dbReference type="ARBA" id="ARBA00004637"/>
    </source>
</evidence>
<dbReference type="Proteomes" id="UP000603453">
    <property type="component" value="Unassembled WGS sequence"/>
</dbReference>
<feature type="chain" id="PRO_5034089928" description="Mitochondrial import inner membrane translocase subunit TIM16" evidence="14">
    <location>
        <begin position="25"/>
        <end position="150"/>
    </location>
</feature>
<evidence type="ECO:0000256" key="10">
    <source>
        <dbReference type="ARBA" id="ARBA00023136"/>
    </source>
</evidence>
<evidence type="ECO:0000256" key="6">
    <source>
        <dbReference type="ARBA" id="ARBA00022792"/>
    </source>
</evidence>
<dbReference type="GO" id="GO:0005744">
    <property type="term" value="C:TIM23 mitochondrial import inner membrane translocase complex"/>
    <property type="evidence" value="ECO:0007669"/>
    <property type="project" value="InterPro"/>
</dbReference>
<dbReference type="OrthoDB" id="10262892at2759"/>
<evidence type="ECO:0000256" key="8">
    <source>
        <dbReference type="ARBA" id="ARBA00023010"/>
    </source>
</evidence>
<dbReference type="Pfam" id="PF03656">
    <property type="entry name" value="Pam16"/>
    <property type="match status" value="1"/>
</dbReference>
<dbReference type="FunFam" id="1.10.287.110:FF:000006">
    <property type="entry name" value="Import inner membrane translocase subunit TIM16"/>
    <property type="match status" value="1"/>
</dbReference>
<keyword evidence="5" id="KW-0813">Transport</keyword>
<dbReference type="PANTHER" id="PTHR12388">
    <property type="entry name" value="MITOCHONDRIA ASSOCIATED GRANULOCYTE MACROPHAGE CSF SIGNALING MOLECULE"/>
    <property type="match status" value="1"/>
</dbReference>
<comment type="similarity">
    <text evidence="2">Belongs to the TIM16/PAM16 family.</text>
</comment>